<dbReference type="GO" id="GO:0005886">
    <property type="term" value="C:plasma membrane"/>
    <property type="evidence" value="ECO:0007669"/>
    <property type="project" value="UniProtKB-SubCell"/>
</dbReference>
<feature type="transmembrane region" description="Helical" evidence="9">
    <location>
        <begin position="160"/>
        <end position="181"/>
    </location>
</feature>
<feature type="transmembrane region" description="Helical" evidence="9">
    <location>
        <begin position="239"/>
        <end position="261"/>
    </location>
</feature>
<feature type="transmembrane region" description="Helical" evidence="9">
    <location>
        <begin position="107"/>
        <end position="124"/>
    </location>
</feature>
<evidence type="ECO:0000256" key="5">
    <source>
        <dbReference type="ARBA" id="ARBA00022692"/>
    </source>
</evidence>
<evidence type="ECO:0000256" key="4">
    <source>
        <dbReference type="ARBA" id="ARBA00022475"/>
    </source>
</evidence>
<accession>A0A6G7VJP5</accession>
<keyword evidence="7 9" id="KW-0472">Membrane</keyword>
<keyword evidence="5 8" id="KW-0812">Transmembrane</keyword>
<feature type="transmembrane region" description="Helical" evidence="9">
    <location>
        <begin position="306"/>
        <end position="329"/>
    </location>
</feature>
<feature type="transmembrane region" description="Helical" evidence="9">
    <location>
        <begin position="360"/>
        <end position="381"/>
    </location>
</feature>
<evidence type="ECO:0000256" key="1">
    <source>
        <dbReference type="ARBA" id="ARBA00002378"/>
    </source>
</evidence>
<keyword evidence="6 9" id="KW-1133">Transmembrane helix</keyword>
<evidence type="ECO:0000256" key="8">
    <source>
        <dbReference type="RuleBase" id="RU000320"/>
    </source>
</evidence>
<evidence type="ECO:0000256" key="3">
    <source>
        <dbReference type="ARBA" id="ARBA00005346"/>
    </source>
</evidence>
<feature type="transmembrane region" description="Helical" evidence="9">
    <location>
        <begin position="402"/>
        <end position="425"/>
    </location>
</feature>
<comment type="similarity">
    <text evidence="3">Belongs to the CPA3 antiporters (TC 2.A.63) subunit D family.</text>
</comment>
<feature type="transmembrane region" description="Helical" evidence="9">
    <location>
        <begin position="6"/>
        <end position="22"/>
    </location>
</feature>
<feature type="transmembrane region" description="Helical" evidence="9">
    <location>
        <begin position="29"/>
        <end position="50"/>
    </location>
</feature>
<dbReference type="RefSeq" id="WP_166189294.1">
    <property type="nucleotide sequence ID" value="NZ_CP049811.1"/>
</dbReference>
<evidence type="ECO:0000313" key="12">
    <source>
        <dbReference type="Proteomes" id="UP000500791"/>
    </source>
</evidence>
<organism evidence="11 12">
    <name type="scientific">Pontivivens nitratireducens</name>
    <dbReference type="NCBI Taxonomy" id="2758038"/>
    <lineage>
        <taxon>Bacteria</taxon>
        <taxon>Pseudomonadati</taxon>
        <taxon>Pseudomonadota</taxon>
        <taxon>Alphaproteobacteria</taxon>
        <taxon>Rhodobacterales</taxon>
        <taxon>Paracoccaceae</taxon>
        <taxon>Pontivivens</taxon>
    </lineage>
</organism>
<gene>
    <name evidence="11" type="ORF">G8E03_04915</name>
</gene>
<dbReference type="InterPro" id="IPR001750">
    <property type="entry name" value="ND/Mrp_TM"/>
</dbReference>
<dbReference type="Proteomes" id="UP000500791">
    <property type="component" value="Chromosome"/>
</dbReference>
<evidence type="ECO:0000256" key="6">
    <source>
        <dbReference type="ARBA" id="ARBA00022989"/>
    </source>
</evidence>
<dbReference type="KEGG" id="mon:G8E03_04915"/>
<dbReference type="PANTHER" id="PTHR42703">
    <property type="entry name" value="NADH DEHYDROGENASE"/>
    <property type="match status" value="1"/>
</dbReference>
<proteinExistence type="inferred from homology"/>
<protein>
    <submittedName>
        <fullName evidence="11">Na+/H+ antiporter subunit D</fullName>
    </submittedName>
</protein>
<dbReference type="Pfam" id="PF00361">
    <property type="entry name" value="Proton_antipo_M"/>
    <property type="match status" value="1"/>
</dbReference>
<evidence type="ECO:0000313" key="11">
    <source>
        <dbReference type="EMBL" id="QIK40162.1"/>
    </source>
</evidence>
<evidence type="ECO:0000259" key="10">
    <source>
        <dbReference type="Pfam" id="PF00361"/>
    </source>
</evidence>
<keyword evidence="12" id="KW-1185">Reference proteome</keyword>
<dbReference type="PANTHER" id="PTHR42703:SF1">
    <property type="entry name" value="NA(+)_H(+) ANTIPORTER SUBUNIT D1"/>
    <property type="match status" value="1"/>
</dbReference>
<keyword evidence="4" id="KW-1003">Cell membrane</keyword>
<comment type="function">
    <text evidence="1">NDH-1 shuttles electrons from NADH, via FMN and iron-sulfur (Fe-S) centers, to quinones in the respiratory chain. The immediate electron acceptor for the enzyme in this species is believed to be ubiquinone. Couples the redox reaction to proton translocation (for every two electrons transferred, four hydrogen ions are translocated across the cytoplasmic membrane), and thus conserves the redox energy in a proton gradient.</text>
</comment>
<dbReference type="AlphaFoldDB" id="A0A6G7VJP5"/>
<comment type="subcellular location">
    <subcellularLocation>
        <location evidence="2">Cell membrane</location>
        <topology evidence="2">Multi-pass membrane protein</topology>
    </subcellularLocation>
    <subcellularLocation>
        <location evidence="8">Membrane</location>
        <topology evidence="8">Multi-pass membrane protein</topology>
    </subcellularLocation>
</comment>
<feature type="transmembrane region" description="Helical" evidence="9">
    <location>
        <begin position="273"/>
        <end position="294"/>
    </location>
</feature>
<evidence type="ECO:0000256" key="9">
    <source>
        <dbReference type="SAM" id="Phobius"/>
    </source>
</evidence>
<evidence type="ECO:0000256" key="2">
    <source>
        <dbReference type="ARBA" id="ARBA00004651"/>
    </source>
</evidence>
<evidence type="ECO:0000256" key="7">
    <source>
        <dbReference type="ARBA" id="ARBA00023136"/>
    </source>
</evidence>
<sequence length="494" mass="52572">MILVWPFLIPLISAALMVLLRSRENVQRWGSVAAAVSLLIASLALLVRVLSEGPVAVQVGGWPAPFGITLVADLLSAAMVFITGIVAVAVAIYGLEEIDRRESWHGHHALVQALLAGVCGAFLTGDIFNLYVWFEIMLIASFGLLVVNGTRKSADGAVKYVGLNLIATFAFLSGVGLLYGFTGTLNMADLSQRLEGRQEEVAVLVSAMLLMFAFGAKAAMFPVFNWLPASYHTPSVTTSALFSALLTKVGVYALIRTFTLIYDLDVPLVRGTLLWGSVATMVVGVLGAAAQNHFRRILGFHIISQIGYMVLGLALATPAALLGAIFYLFHHIIVKANLFLIAGAARKLTGSEELPKIGGLYAATPLLAVLFLIPALSLAGIPPLSGFWAKFLIVSASLDMQSWFIAFVALAVGLLTLYSMSKIWLEAFWKPHPDGDQAIEGTLPVAMLVPIVGLGIMTVTIGLAAGLFVDAAMVAAEQILSPHAYIDAVLGARQ</sequence>
<feature type="transmembrane region" description="Helical" evidence="9">
    <location>
        <begin position="130"/>
        <end position="148"/>
    </location>
</feature>
<feature type="domain" description="NADH:quinone oxidoreductase/Mrp antiporter transmembrane" evidence="10">
    <location>
        <begin position="126"/>
        <end position="412"/>
    </location>
</feature>
<name>A0A6G7VJP5_9RHOB</name>
<reference evidence="11 12" key="1">
    <citation type="submission" date="2020-03" db="EMBL/GenBank/DDBJ databases">
        <title>Complete genome sequence of Monaibacterium sp. ALG8 with diverse plasmids.</title>
        <authorList>
            <person name="Sun C."/>
        </authorList>
    </citation>
    <scope>NUCLEOTIDE SEQUENCE [LARGE SCALE GENOMIC DNA]</scope>
    <source>
        <strain evidence="11 12">ALG8</strain>
    </source>
</reference>
<dbReference type="NCBIfam" id="NF009306">
    <property type="entry name" value="PRK12663.1"/>
    <property type="match status" value="1"/>
</dbReference>
<dbReference type="EMBL" id="CP049811">
    <property type="protein sequence ID" value="QIK40162.1"/>
    <property type="molecule type" value="Genomic_DNA"/>
</dbReference>
<dbReference type="PRINTS" id="PR01434">
    <property type="entry name" value="NADHDHGNASE5"/>
</dbReference>
<dbReference type="InterPro" id="IPR050586">
    <property type="entry name" value="CPA3_Na-H_Antiporter_D"/>
</dbReference>
<feature type="transmembrane region" description="Helical" evidence="9">
    <location>
        <begin position="70"/>
        <end position="95"/>
    </location>
</feature>
<feature type="transmembrane region" description="Helical" evidence="9">
    <location>
        <begin position="445"/>
        <end position="469"/>
    </location>
</feature>
<feature type="transmembrane region" description="Helical" evidence="9">
    <location>
        <begin position="201"/>
        <end position="227"/>
    </location>
</feature>